<dbReference type="CDD" id="cd00121">
    <property type="entry name" value="MATH"/>
    <property type="match status" value="2"/>
</dbReference>
<proteinExistence type="predicted"/>
<keyword evidence="4" id="KW-1185">Reference proteome</keyword>
<dbReference type="AlphaFoldDB" id="A0ABC8KF57"/>
<evidence type="ECO:0000259" key="2">
    <source>
        <dbReference type="PROSITE" id="PS50144"/>
    </source>
</evidence>
<feature type="chain" id="PRO_5044802609" description="MATH domain-containing protein" evidence="1">
    <location>
        <begin position="26"/>
        <end position="360"/>
    </location>
</feature>
<protein>
    <recommendedName>
        <fullName evidence="2">MATH domain-containing protein</fullName>
    </recommendedName>
</protein>
<dbReference type="EMBL" id="CAKOAT010208488">
    <property type="protein sequence ID" value="CAH8355522.1"/>
    <property type="molecule type" value="Genomic_DNA"/>
</dbReference>
<dbReference type="Proteomes" id="UP001642260">
    <property type="component" value="Unassembled WGS sequence"/>
</dbReference>
<dbReference type="PROSITE" id="PS50144">
    <property type="entry name" value="MATH"/>
    <property type="match status" value="2"/>
</dbReference>
<dbReference type="Gene3D" id="2.60.210.10">
    <property type="entry name" value="Apoptosis, Tumor Necrosis Factor Receptor Associated Protein 2, Chain A"/>
    <property type="match status" value="2"/>
</dbReference>
<comment type="caution">
    <text evidence="3">The sequence shown here is derived from an EMBL/GenBank/DDBJ whole genome shotgun (WGS) entry which is preliminary data.</text>
</comment>
<name>A0ABC8KF57_ERUVS</name>
<dbReference type="InterPro" id="IPR008974">
    <property type="entry name" value="TRAF-like"/>
</dbReference>
<evidence type="ECO:0000313" key="4">
    <source>
        <dbReference type="Proteomes" id="UP001642260"/>
    </source>
</evidence>
<evidence type="ECO:0000256" key="1">
    <source>
        <dbReference type="SAM" id="SignalP"/>
    </source>
</evidence>
<evidence type="ECO:0000313" key="3">
    <source>
        <dbReference type="EMBL" id="CAH8355522.1"/>
    </source>
</evidence>
<organism evidence="3 4">
    <name type="scientific">Eruca vesicaria subsp. sativa</name>
    <name type="common">Garden rocket</name>
    <name type="synonym">Eruca sativa</name>
    <dbReference type="NCBI Taxonomy" id="29727"/>
    <lineage>
        <taxon>Eukaryota</taxon>
        <taxon>Viridiplantae</taxon>
        <taxon>Streptophyta</taxon>
        <taxon>Embryophyta</taxon>
        <taxon>Tracheophyta</taxon>
        <taxon>Spermatophyta</taxon>
        <taxon>Magnoliopsida</taxon>
        <taxon>eudicotyledons</taxon>
        <taxon>Gunneridae</taxon>
        <taxon>Pentapetalae</taxon>
        <taxon>rosids</taxon>
        <taxon>malvids</taxon>
        <taxon>Brassicales</taxon>
        <taxon>Brassicaceae</taxon>
        <taxon>Brassiceae</taxon>
        <taxon>Eruca</taxon>
    </lineage>
</organism>
<dbReference type="SMART" id="SM00061">
    <property type="entry name" value="MATH"/>
    <property type="match status" value="2"/>
</dbReference>
<dbReference type="PANTHER" id="PTHR46162:SF50">
    <property type="entry name" value="MATH DOMAIN-CONTAINING PROTEIN"/>
    <property type="match status" value="1"/>
</dbReference>
<keyword evidence="1" id="KW-0732">Signal</keyword>
<dbReference type="SUPFAM" id="SSF49599">
    <property type="entry name" value="TRAF domain-like"/>
    <property type="match status" value="2"/>
</dbReference>
<feature type="signal peptide" evidence="1">
    <location>
        <begin position="1"/>
        <end position="25"/>
    </location>
</feature>
<gene>
    <name evidence="3" type="ORF">ERUC_LOCUS21277</name>
</gene>
<dbReference type="Pfam" id="PF22486">
    <property type="entry name" value="MATH_2"/>
    <property type="match status" value="2"/>
</dbReference>
<sequence>MMTYYTYTLCVVSLLSCLFITSSFAGPPVPNVENGSQKLITTQISSRDSKVSSSSTVKGLRERPPSSFILHMESFNTLMKSTYTERYESRPFRVGKYNWTFIVYPRGNKNDNGTGYISLYVAIDKSTFVFPLLEVQADIRFYVFNKKENKHFTIQDTNVFAFTAANPMWGFPRVLPLTTFTNLKNGYLYDIDHCEFSVDVIMLPIYVNVFEYFSIAKSFPNPKFTWFIHGFSTIPNDYLSEDFIIGDKSWNIRVFRNGVGAQEGKALSVYLYLSQQELLKAKPYEKVYARAKLRVPNQRQSNNDVVGQLDNWFSPQTTGWGFDAFVPLSNLRDTSKGLVVRDMLIVQVEMEAISSTAVSV</sequence>
<feature type="domain" description="MATH" evidence="2">
    <location>
        <begin position="221"/>
        <end position="350"/>
    </location>
</feature>
<accession>A0ABC8KF57</accession>
<dbReference type="PANTHER" id="PTHR46162">
    <property type="entry name" value="TRAF-LIKE FAMILY PROTEIN"/>
    <property type="match status" value="1"/>
</dbReference>
<dbReference type="InterPro" id="IPR002083">
    <property type="entry name" value="MATH/TRAF_dom"/>
</dbReference>
<feature type="domain" description="MATH" evidence="2">
    <location>
        <begin position="65"/>
        <end position="200"/>
    </location>
</feature>
<reference evidence="3 4" key="1">
    <citation type="submission" date="2022-03" db="EMBL/GenBank/DDBJ databases">
        <authorList>
            <person name="Macdonald S."/>
            <person name="Ahmed S."/>
            <person name="Newling K."/>
        </authorList>
    </citation>
    <scope>NUCLEOTIDE SEQUENCE [LARGE SCALE GENOMIC DNA]</scope>
</reference>